<evidence type="ECO:0000256" key="4">
    <source>
        <dbReference type="RuleBase" id="RU361153"/>
    </source>
</evidence>
<dbReference type="PANTHER" id="PTHR31263:SF0">
    <property type="entry name" value="CELLULASE FAMILY PROTEIN (AFU_ORTHOLOGUE AFUA_5G14560)"/>
    <property type="match status" value="1"/>
</dbReference>
<evidence type="ECO:0000256" key="1">
    <source>
        <dbReference type="ARBA" id="ARBA00005641"/>
    </source>
</evidence>
<comment type="similarity">
    <text evidence="1 4">Belongs to the glycosyl hydrolase 5 (cellulase A) family.</text>
</comment>
<gene>
    <name evidence="7" type="ORF">BDZ94DRAFT_1201671</name>
</gene>
<organism evidence="7 8">
    <name type="scientific">Collybia nuda</name>
    <dbReference type="NCBI Taxonomy" id="64659"/>
    <lineage>
        <taxon>Eukaryota</taxon>
        <taxon>Fungi</taxon>
        <taxon>Dikarya</taxon>
        <taxon>Basidiomycota</taxon>
        <taxon>Agaricomycotina</taxon>
        <taxon>Agaricomycetes</taxon>
        <taxon>Agaricomycetidae</taxon>
        <taxon>Agaricales</taxon>
        <taxon>Tricholomatineae</taxon>
        <taxon>Clitocybaceae</taxon>
        <taxon>Collybia</taxon>
    </lineage>
</organism>
<dbReference type="InterPro" id="IPR001547">
    <property type="entry name" value="Glyco_hydro_5"/>
</dbReference>
<feature type="domain" description="Glycoside hydrolase family 5" evidence="6">
    <location>
        <begin position="80"/>
        <end position="381"/>
    </location>
</feature>
<reference evidence="7" key="1">
    <citation type="submission" date="2020-11" db="EMBL/GenBank/DDBJ databases">
        <authorList>
            <consortium name="DOE Joint Genome Institute"/>
            <person name="Ahrendt S."/>
            <person name="Riley R."/>
            <person name="Andreopoulos W."/>
            <person name="Labutti K."/>
            <person name="Pangilinan J."/>
            <person name="Ruiz-Duenas F.J."/>
            <person name="Barrasa J.M."/>
            <person name="Sanchez-Garcia M."/>
            <person name="Camarero S."/>
            <person name="Miyauchi S."/>
            <person name="Serrano A."/>
            <person name="Linde D."/>
            <person name="Babiker R."/>
            <person name="Drula E."/>
            <person name="Ayuso-Fernandez I."/>
            <person name="Pacheco R."/>
            <person name="Padilla G."/>
            <person name="Ferreira P."/>
            <person name="Barriuso J."/>
            <person name="Kellner H."/>
            <person name="Castanera R."/>
            <person name="Alfaro M."/>
            <person name="Ramirez L."/>
            <person name="Pisabarro A.G."/>
            <person name="Kuo A."/>
            <person name="Tritt A."/>
            <person name="Lipzen A."/>
            <person name="He G."/>
            <person name="Yan M."/>
            <person name="Ng V."/>
            <person name="Cullen D."/>
            <person name="Martin F."/>
            <person name="Rosso M.-N."/>
            <person name="Henrissat B."/>
            <person name="Hibbett D."/>
            <person name="Martinez A.T."/>
            <person name="Grigoriev I.V."/>
        </authorList>
    </citation>
    <scope>NUCLEOTIDE SEQUENCE</scope>
    <source>
        <strain evidence="7">CBS 247.69</strain>
    </source>
</reference>
<evidence type="ECO:0000313" key="7">
    <source>
        <dbReference type="EMBL" id="KAF9458126.1"/>
    </source>
</evidence>
<dbReference type="InterPro" id="IPR017853">
    <property type="entry name" value="GH"/>
</dbReference>
<dbReference type="Gene3D" id="3.20.20.80">
    <property type="entry name" value="Glycosidases"/>
    <property type="match status" value="1"/>
</dbReference>
<name>A0A9P5XYN7_9AGAR</name>
<feature type="chain" id="PRO_5040510099" evidence="5">
    <location>
        <begin position="20"/>
        <end position="613"/>
    </location>
</feature>
<accession>A0A9P5XYN7</accession>
<keyword evidence="3 4" id="KW-0326">Glycosidase</keyword>
<dbReference type="AlphaFoldDB" id="A0A9P5XYN7"/>
<evidence type="ECO:0000256" key="2">
    <source>
        <dbReference type="ARBA" id="ARBA00022801"/>
    </source>
</evidence>
<dbReference type="GO" id="GO:0004553">
    <property type="term" value="F:hydrolase activity, hydrolyzing O-glycosyl compounds"/>
    <property type="evidence" value="ECO:0007669"/>
    <property type="project" value="InterPro"/>
</dbReference>
<dbReference type="Pfam" id="PF00150">
    <property type="entry name" value="Cellulase"/>
    <property type="match status" value="1"/>
</dbReference>
<dbReference type="PANTHER" id="PTHR31263">
    <property type="entry name" value="CELLULASE FAMILY PROTEIN (AFU_ORTHOLOGUE AFUA_5G14560)"/>
    <property type="match status" value="1"/>
</dbReference>
<dbReference type="OrthoDB" id="442731at2759"/>
<evidence type="ECO:0000256" key="5">
    <source>
        <dbReference type="SAM" id="SignalP"/>
    </source>
</evidence>
<proteinExistence type="inferred from homology"/>
<dbReference type="Proteomes" id="UP000807353">
    <property type="component" value="Unassembled WGS sequence"/>
</dbReference>
<dbReference type="SUPFAM" id="SSF51445">
    <property type="entry name" value="(Trans)glycosidases"/>
    <property type="match status" value="1"/>
</dbReference>
<keyword evidence="2 4" id="KW-0378">Hydrolase</keyword>
<dbReference type="EMBL" id="MU150349">
    <property type="protein sequence ID" value="KAF9458126.1"/>
    <property type="molecule type" value="Genomic_DNA"/>
</dbReference>
<sequence>MRSLFLVASLASLCFTVQATIPAWTPPLSTRGRFVVDANGNRFKLKSGNWHGASGTYTGSGDINDDANHHNRENSHTMPLGLQYVPIDTILNAFEDYGINSIRLPFSNEMIRDTSIVQDAWVAANPQFKGLTPLQVYDKVIEALTKRGFAVILNNHTNKSKWCCGVMDGNERWNESQNQDQWINDWVMMVQRYRSNLRVAGADLYNEVRRDLLTDPSWGGGGSADWYAASQAAADRIQPAHPDILIMVEGINWVGLPVDGFAHSRPTLEPVRFLSHTLLNSNKLVYSAHFYAYTGPNHSGATGIGETTDPRYRDFSKSDLFSTYSRQAGYVAFDTNAHYVSPVWMSEFGATGRGIADIDKNWFVNTLEYLTTNDLDFAVWPLVGYLGNGAGDGWALFNWDLSRNARDGLHDGGDWRAPSWDAMVSSGRTGAIPNVSDWTMLNLDYGDFVQSATQRSRGDWDSGANKAMCPDGQRILGLSNSKRRGLCTDAVFGNMWSSDKATTTVWTEDYVDNDWAGGYTKYQCPADHYLVGYAMRGAKVSTIQCARASRSLGKSTSVTVWFDQGNNQREAIGGDYAQGDYHGSCASDEYIAGVAFTTRIGKQGKPDAILCRK</sequence>
<comment type="caution">
    <text evidence="7">The sequence shown here is derived from an EMBL/GenBank/DDBJ whole genome shotgun (WGS) entry which is preliminary data.</text>
</comment>
<evidence type="ECO:0000259" key="6">
    <source>
        <dbReference type="Pfam" id="PF00150"/>
    </source>
</evidence>
<keyword evidence="5" id="KW-0732">Signal</keyword>
<dbReference type="GO" id="GO:0000272">
    <property type="term" value="P:polysaccharide catabolic process"/>
    <property type="evidence" value="ECO:0007669"/>
    <property type="project" value="InterPro"/>
</dbReference>
<evidence type="ECO:0000256" key="3">
    <source>
        <dbReference type="ARBA" id="ARBA00023295"/>
    </source>
</evidence>
<keyword evidence="8" id="KW-1185">Reference proteome</keyword>
<evidence type="ECO:0000313" key="8">
    <source>
        <dbReference type="Proteomes" id="UP000807353"/>
    </source>
</evidence>
<feature type="signal peptide" evidence="5">
    <location>
        <begin position="1"/>
        <end position="19"/>
    </location>
</feature>
<protein>
    <submittedName>
        <fullName evidence="7">Cellulase</fullName>
    </submittedName>
</protein>